<dbReference type="PANTHER" id="PTHR38471">
    <property type="entry name" value="FOUR HELIX BUNDLE PROTEIN"/>
    <property type="match status" value="1"/>
</dbReference>
<protein>
    <submittedName>
        <fullName evidence="1">Four helix bundle protein</fullName>
    </submittedName>
</protein>
<evidence type="ECO:0000313" key="2">
    <source>
        <dbReference type="Proteomes" id="UP000230759"/>
    </source>
</evidence>
<dbReference type="EMBL" id="PCSV01000028">
    <property type="protein sequence ID" value="PIP57136.1"/>
    <property type="molecule type" value="Genomic_DNA"/>
</dbReference>
<name>A0A2H0BHH5_9BACT</name>
<dbReference type="InterPro" id="IPR036583">
    <property type="entry name" value="23S_rRNA_IVS_sf"/>
</dbReference>
<reference evidence="1 2" key="1">
    <citation type="submission" date="2017-09" db="EMBL/GenBank/DDBJ databases">
        <title>Depth-based differentiation of microbial function through sediment-hosted aquifers and enrichment of novel symbionts in the deep terrestrial subsurface.</title>
        <authorList>
            <person name="Probst A.J."/>
            <person name="Ladd B."/>
            <person name="Jarett J.K."/>
            <person name="Geller-Mcgrath D.E."/>
            <person name="Sieber C.M."/>
            <person name="Emerson J.B."/>
            <person name="Anantharaman K."/>
            <person name="Thomas B.C."/>
            <person name="Malmstrom R."/>
            <person name="Stieglmeier M."/>
            <person name="Klingl A."/>
            <person name="Woyke T."/>
            <person name="Ryan C.M."/>
            <person name="Banfield J.F."/>
        </authorList>
    </citation>
    <scope>NUCLEOTIDE SEQUENCE [LARGE SCALE GENOMIC DNA]</scope>
    <source>
        <strain evidence="1">CG22_combo_CG10-13_8_21_14_all_45_10</strain>
    </source>
</reference>
<dbReference type="InterPro" id="IPR012657">
    <property type="entry name" value="23S_rRNA-intervening_sequence"/>
</dbReference>
<gene>
    <name evidence="1" type="ORF">COX04_01130</name>
</gene>
<sequence>MKQAARVSTYKDLIVYQKAKQLTIDIINYFSKPDFPRTKEFLLNQLFRAVSSIGANLAEGFGRNYSGSFRQFVGIARGSCFETNYWLEIIIENKNISSTDIARFIERNTEISKMLTGLMKKTKGVSKY</sequence>
<accession>A0A2H0BHH5</accession>
<organism evidence="1 2">
    <name type="scientific">Candidatus Woesebacteria bacterium CG22_combo_CG10-13_8_21_14_all_45_10</name>
    <dbReference type="NCBI Taxonomy" id="1975060"/>
    <lineage>
        <taxon>Bacteria</taxon>
        <taxon>Candidatus Woeseibacteriota</taxon>
    </lineage>
</organism>
<evidence type="ECO:0000313" key="1">
    <source>
        <dbReference type="EMBL" id="PIP57136.1"/>
    </source>
</evidence>
<dbReference type="SUPFAM" id="SSF158446">
    <property type="entry name" value="IVS-encoded protein-like"/>
    <property type="match status" value="1"/>
</dbReference>
<dbReference type="NCBIfam" id="TIGR02436">
    <property type="entry name" value="four helix bundle protein"/>
    <property type="match status" value="1"/>
</dbReference>
<dbReference type="Pfam" id="PF05635">
    <property type="entry name" value="23S_rRNA_IVP"/>
    <property type="match status" value="1"/>
</dbReference>
<dbReference type="CDD" id="cd16377">
    <property type="entry name" value="23S_rRNA_IVP_like"/>
    <property type="match status" value="1"/>
</dbReference>
<dbReference type="Gene3D" id="1.20.1440.60">
    <property type="entry name" value="23S rRNA-intervening sequence"/>
    <property type="match status" value="1"/>
</dbReference>
<comment type="caution">
    <text evidence="1">The sequence shown here is derived from an EMBL/GenBank/DDBJ whole genome shotgun (WGS) entry which is preliminary data.</text>
</comment>
<dbReference type="Proteomes" id="UP000230759">
    <property type="component" value="Unassembled WGS sequence"/>
</dbReference>
<dbReference type="PANTHER" id="PTHR38471:SF2">
    <property type="entry name" value="FOUR HELIX BUNDLE PROTEIN"/>
    <property type="match status" value="1"/>
</dbReference>
<proteinExistence type="predicted"/>
<dbReference type="AlphaFoldDB" id="A0A2H0BHH5"/>